<reference evidence="3 4" key="1">
    <citation type="submission" date="2022-03" db="EMBL/GenBank/DDBJ databases">
        <title>Genome sequencing of Neisseria macacae.</title>
        <authorList>
            <person name="Baek M.-G."/>
        </authorList>
    </citation>
    <scope>NUCLEOTIDE SEQUENCE [LARGE SCALE GENOMIC DNA]</scope>
    <source>
        <strain evidence="3 4">ATCC 33926</strain>
    </source>
</reference>
<organism evidence="3 4">
    <name type="scientific">Neisseria macacae ATCC 33926</name>
    <dbReference type="NCBI Taxonomy" id="997348"/>
    <lineage>
        <taxon>Bacteria</taxon>
        <taxon>Pseudomonadati</taxon>
        <taxon>Pseudomonadota</taxon>
        <taxon>Betaproteobacteria</taxon>
        <taxon>Neisseriales</taxon>
        <taxon>Neisseriaceae</taxon>
        <taxon>Neisseria</taxon>
    </lineage>
</organism>
<keyword evidence="4" id="KW-1185">Reference proteome</keyword>
<accession>A0ABY3YAI2</accession>
<keyword evidence="2" id="KW-1133">Transmembrane helix</keyword>
<name>A0ABY3YAI2_9NEIS</name>
<dbReference type="Proteomes" id="UP000829455">
    <property type="component" value="Chromosome"/>
</dbReference>
<gene>
    <name evidence="3" type="ORF">MON40_06170</name>
</gene>
<evidence type="ECO:0000256" key="1">
    <source>
        <dbReference type="SAM" id="MobiDB-lite"/>
    </source>
</evidence>
<feature type="compositionally biased region" description="Polar residues" evidence="1">
    <location>
        <begin position="10"/>
        <end position="20"/>
    </location>
</feature>
<feature type="transmembrane region" description="Helical" evidence="2">
    <location>
        <begin position="208"/>
        <end position="229"/>
    </location>
</feature>
<feature type="region of interest" description="Disordered" evidence="1">
    <location>
        <begin position="77"/>
        <end position="110"/>
    </location>
</feature>
<feature type="transmembrane region" description="Helical" evidence="2">
    <location>
        <begin position="162"/>
        <end position="187"/>
    </location>
</feature>
<protein>
    <submittedName>
        <fullName evidence="3">Uncharacterized protein</fullName>
    </submittedName>
</protein>
<evidence type="ECO:0000256" key="2">
    <source>
        <dbReference type="SAM" id="Phobius"/>
    </source>
</evidence>
<proteinExistence type="predicted"/>
<evidence type="ECO:0000313" key="4">
    <source>
        <dbReference type="Proteomes" id="UP000829455"/>
    </source>
</evidence>
<feature type="compositionally biased region" description="Basic and acidic residues" evidence="1">
    <location>
        <begin position="21"/>
        <end position="54"/>
    </location>
</feature>
<keyword evidence="2" id="KW-0472">Membrane</keyword>
<feature type="transmembrane region" description="Helical" evidence="2">
    <location>
        <begin position="287"/>
        <end position="308"/>
    </location>
</feature>
<dbReference type="RefSeq" id="WP_003764238.1">
    <property type="nucleotide sequence ID" value="NZ_CP094241.1"/>
</dbReference>
<feature type="region of interest" description="Disordered" evidence="1">
    <location>
        <begin position="457"/>
        <end position="480"/>
    </location>
</feature>
<feature type="region of interest" description="Disordered" evidence="1">
    <location>
        <begin position="1"/>
        <end position="54"/>
    </location>
</feature>
<keyword evidence="2" id="KW-0812">Transmembrane</keyword>
<dbReference type="EMBL" id="CP094241">
    <property type="protein sequence ID" value="UNV86074.1"/>
    <property type="molecule type" value="Genomic_DNA"/>
</dbReference>
<feature type="transmembrane region" description="Helical" evidence="2">
    <location>
        <begin position="249"/>
        <end position="266"/>
    </location>
</feature>
<feature type="compositionally biased region" description="Basic and acidic residues" evidence="1">
    <location>
        <begin position="93"/>
        <end position="110"/>
    </location>
</feature>
<evidence type="ECO:0000313" key="3">
    <source>
        <dbReference type="EMBL" id="UNV86074.1"/>
    </source>
</evidence>
<feature type="transmembrane region" description="Helical" evidence="2">
    <location>
        <begin position="122"/>
        <end position="142"/>
    </location>
</feature>
<sequence>MAKLKVKFKANSNENTQNPKENQEKTAEKGSQEHSEHTAENKQPESKDNAQKKDESTCLCKFFKKIAEWICARKNKNSKKADENATENNDAAKQAEIKQADTVEQPKEQIKPSDHLETISKLIGISTVLGILFGGFVIFVYLLNINQLSILPDVISNPSSLIAASTVFIIIFIIIFLLYQLLVHLLLPDSVLLIQDIRSLKSPKSNRSNKSVGWVEILLFIIFYLVFVYTLSQLLEIFLKYLYPQAKNIYPFVIIIIVAIVLYYFYKNWIKDHNSIYKIPIKGAMTYIIITLCLLIFGFSDKIAILYFTHSIEIPENSSWYLLHSNFQQNNGSQEINGIDKNDLIKLKQNFKCSILSEKEKEDKNINCSPIPEQRNNALYGYMAWNLGDTKVFCPPTIDNQKADSTKIKDDDSKTEEQKAADELAAKEAKKLAEECIVISGKALQIMPESYISTNTDGIDVSNPDNTGHGDPAIDIKTGR</sequence>